<evidence type="ECO:0000256" key="2">
    <source>
        <dbReference type="ARBA" id="ARBA00022723"/>
    </source>
</evidence>
<feature type="compositionally biased region" description="Acidic residues" evidence="8">
    <location>
        <begin position="333"/>
        <end position="343"/>
    </location>
</feature>
<feature type="compositionally biased region" description="Acidic residues" evidence="8">
    <location>
        <begin position="306"/>
        <end position="325"/>
    </location>
</feature>
<feature type="domain" description="C2H2-type" evidence="9">
    <location>
        <begin position="509"/>
        <end position="536"/>
    </location>
</feature>
<feature type="domain" description="C2H2-type" evidence="9">
    <location>
        <begin position="565"/>
        <end position="592"/>
    </location>
</feature>
<feature type="compositionally biased region" description="Polar residues" evidence="8">
    <location>
        <begin position="213"/>
        <end position="234"/>
    </location>
</feature>
<dbReference type="PROSITE" id="PS00354">
    <property type="entry name" value="HMGI_Y"/>
    <property type="match status" value="1"/>
</dbReference>
<protein>
    <recommendedName>
        <fullName evidence="9">C2H2-type domain-containing protein</fullName>
    </recommendedName>
</protein>
<evidence type="ECO:0000256" key="6">
    <source>
        <dbReference type="ARBA" id="ARBA00023242"/>
    </source>
</evidence>
<dbReference type="PROSITE" id="PS00028">
    <property type="entry name" value="ZINC_FINGER_C2H2_1"/>
    <property type="match status" value="8"/>
</dbReference>
<dbReference type="FunFam" id="3.30.160.60:FF:000086">
    <property type="entry name" value="transcription factor E4F1 isoform X1"/>
    <property type="match status" value="1"/>
</dbReference>
<evidence type="ECO:0000256" key="5">
    <source>
        <dbReference type="ARBA" id="ARBA00022833"/>
    </source>
</evidence>
<evidence type="ECO:0000313" key="11">
    <source>
        <dbReference type="Proteomes" id="UP001347796"/>
    </source>
</evidence>
<evidence type="ECO:0000256" key="8">
    <source>
        <dbReference type="SAM" id="MobiDB-lite"/>
    </source>
</evidence>
<dbReference type="GO" id="GO:0003677">
    <property type="term" value="F:DNA binding"/>
    <property type="evidence" value="ECO:0007669"/>
    <property type="project" value="InterPro"/>
</dbReference>
<feature type="compositionally biased region" description="Low complexity" evidence="8">
    <location>
        <begin position="119"/>
        <end position="128"/>
    </location>
</feature>
<feature type="compositionally biased region" description="Basic residues" evidence="8">
    <location>
        <begin position="158"/>
        <end position="173"/>
    </location>
</feature>
<dbReference type="InterPro" id="IPR017956">
    <property type="entry name" value="AT_hook_DNA-bd_motif"/>
</dbReference>
<dbReference type="EMBL" id="JAZGQO010000016">
    <property type="protein sequence ID" value="KAK6168368.1"/>
    <property type="molecule type" value="Genomic_DNA"/>
</dbReference>
<dbReference type="GO" id="GO:0000981">
    <property type="term" value="F:DNA-binding transcription factor activity, RNA polymerase II-specific"/>
    <property type="evidence" value="ECO:0007669"/>
    <property type="project" value="TreeGrafter"/>
</dbReference>
<feature type="domain" description="C2H2-type" evidence="9">
    <location>
        <begin position="593"/>
        <end position="621"/>
    </location>
</feature>
<keyword evidence="6" id="KW-0539">Nucleus</keyword>
<feature type="compositionally biased region" description="Polar residues" evidence="8">
    <location>
        <begin position="129"/>
        <end position="138"/>
    </location>
</feature>
<proteinExistence type="predicted"/>
<evidence type="ECO:0000256" key="1">
    <source>
        <dbReference type="ARBA" id="ARBA00004123"/>
    </source>
</evidence>
<organism evidence="10 11">
    <name type="scientific">Patella caerulea</name>
    <name type="common">Rayed Mediterranean limpet</name>
    <dbReference type="NCBI Taxonomy" id="87958"/>
    <lineage>
        <taxon>Eukaryota</taxon>
        <taxon>Metazoa</taxon>
        <taxon>Spiralia</taxon>
        <taxon>Lophotrochozoa</taxon>
        <taxon>Mollusca</taxon>
        <taxon>Gastropoda</taxon>
        <taxon>Patellogastropoda</taxon>
        <taxon>Patelloidea</taxon>
        <taxon>Patellidae</taxon>
        <taxon>Patella</taxon>
    </lineage>
</organism>
<reference evidence="10 11" key="1">
    <citation type="submission" date="2024-01" db="EMBL/GenBank/DDBJ databases">
        <title>The genome of the rayed Mediterranean limpet Patella caerulea (Linnaeus, 1758).</title>
        <authorList>
            <person name="Anh-Thu Weber A."/>
            <person name="Halstead-Nussloch G."/>
        </authorList>
    </citation>
    <scope>NUCLEOTIDE SEQUENCE [LARGE SCALE GENOMIC DNA]</scope>
    <source>
        <strain evidence="10">AATW-2023a</strain>
        <tissue evidence="10">Whole specimen</tissue>
    </source>
</reference>
<dbReference type="PANTHER" id="PTHR24394">
    <property type="entry name" value="ZINC FINGER PROTEIN"/>
    <property type="match status" value="1"/>
</dbReference>
<dbReference type="Proteomes" id="UP001347796">
    <property type="component" value="Unassembled WGS sequence"/>
</dbReference>
<keyword evidence="4 7" id="KW-0863">Zinc-finger</keyword>
<dbReference type="FunFam" id="3.30.160.60:FF:000110">
    <property type="entry name" value="Zinc finger protein-like"/>
    <property type="match status" value="1"/>
</dbReference>
<evidence type="ECO:0000256" key="4">
    <source>
        <dbReference type="ARBA" id="ARBA00022771"/>
    </source>
</evidence>
<feature type="region of interest" description="Disordered" evidence="8">
    <location>
        <begin position="295"/>
        <end position="364"/>
    </location>
</feature>
<dbReference type="GO" id="GO:0005634">
    <property type="term" value="C:nucleus"/>
    <property type="evidence" value="ECO:0007669"/>
    <property type="project" value="UniProtKB-SubCell"/>
</dbReference>
<feature type="region of interest" description="Disordered" evidence="8">
    <location>
        <begin position="882"/>
        <end position="909"/>
    </location>
</feature>
<keyword evidence="5" id="KW-0862">Zinc</keyword>
<feature type="region of interest" description="Disordered" evidence="8">
    <location>
        <begin position="155"/>
        <end position="251"/>
    </location>
</feature>
<gene>
    <name evidence="10" type="ORF">SNE40_020919</name>
</gene>
<dbReference type="InterPro" id="IPR036236">
    <property type="entry name" value="Znf_C2H2_sf"/>
</dbReference>
<feature type="compositionally biased region" description="Low complexity" evidence="8">
    <location>
        <begin position="896"/>
        <end position="909"/>
    </location>
</feature>
<feature type="domain" description="C2H2-type" evidence="9">
    <location>
        <begin position="537"/>
        <end position="564"/>
    </location>
</feature>
<dbReference type="InterPro" id="IPR000637">
    <property type="entry name" value="HMGI/Y_DNA-bd_CS"/>
</dbReference>
<dbReference type="GO" id="GO:0008270">
    <property type="term" value="F:zinc ion binding"/>
    <property type="evidence" value="ECO:0007669"/>
    <property type="project" value="UniProtKB-KW"/>
</dbReference>
<keyword evidence="2" id="KW-0479">Metal-binding</keyword>
<dbReference type="InterPro" id="IPR013087">
    <property type="entry name" value="Znf_C2H2_type"/>
</dbReference>
<feature type="compositionally biased region" description="Basic residues" evidence="8">
    <location>
        <begin position="235"/>
        <end position="244"/>
    </location>
</feature>
<comment type="caution">
    <text evidence="10">The sequence shown here is derived from an EMBL/GenBank/DDBJ whole genome shotgun (WGS) entry which is preliminary data.</text>
</comment>
<dbReference type="AlphaFoldDB" id="A0AAN8G5R9"/>
<feature type="domain" description="C2H2-type" evidence="9">
    <location>
        <begin position="451"/>
        <end position="479"/>
    </location>
</feature>
<comment type="subcellular location">
    <subcellularLocation>
        <location evidence="1">Nucleus</location>
    </subcellularLocation>
</comment>
<feature type="domain" description="C2H2-type" evidence="9">
    <location>
        <begin position="393"/>
        <end position="420"/>
    </location>
</feature>
<dbReference type="SUPFAM" id="SSF57667">
    <property type="entry name" value="beta-beta-alpha zinc fingers"/>
    <property type="match status" value="4"/>
</dbReference>
<feature type="compositionally biased region" description="Basic and acidic residues" evidence="8">
    <location>
        <begin position="174"/>
        <end position="184"/>
    </location>
</feature>
<dbReference type="SMART" id="SM00355">
    <property type="entry name" value="ZnF_C2H2"/>
    <property type="match status" value="9"/>
</dbReference>
<feature type="compositionally biased region" description="Basic and acidic residues" evidence="8">
    <location>
        <begin position="101"/>
        <end position="115"/>
    </location>
</feature>
<feature type="region of interest" description="Disordered" evidence="8">
    <location>
        <begin position="94"/>
        <end position="138"/>
    </location>
</feature>
<dbReference type="PANTHER" id="PTHR24394:SF29">
    <property type="entry name" value="MYONEURIN"/>
    <property type="match status" value="1"/>
</dbReference>
<keyword evidence="3" id="KW-0677">Repeat</keyword>
<sequence length="909" mass="103589">MTTIFGQVTAEVAGDLPKKFPNDFDFSSMIEKVSEDAGVVLLFSEQQYKLQGLWVSMEKAYSLLATTLGIYGARITSTKNEITVSNYSDVFEGECLPNPSKENEKDKIKQNKSGDENNEGNVNKTNNNSIPEKTNDLIPQTLNTIIDCTKEIEPSHSRYTRRPRLCNGKHKKSDKNGSESETVKITKKRQGRSRLALQNTGSIKPKKLEQTGPKISSNDNANITGPNDASNQGVQRRKRGRPKKNLSLTSSINSTTNLVKQKIYKYTKYKSNFVRRPFIVRSLLQTDLSKNNKNLGKEELEVVENKDDDEDDNGADDTDDVNDADITEKDIIDNGEDDDDDDVPVTFTRKRGRGRPRKSDTEKKYPCSDCDFIAVNGNMLNDHKHRTHRAFPTKCDVCNKVFPNKRYMMRHRTSHVEPQHCCDICGKMYKVKKSMEDHRKTHDAGYTKPVFDCSQCCKKFCNGYILKCHIKSEHLGEKKSFLCSRCGKSFTTKHSLQEHSNAHIGLKPHICDICGKGFNYESALRDHKYTHTESRKFTCSICNKHFCQRSSLKMHMRIHAVDKKFVCEDCGRGFTQKQALQRHERVHKGFKPFVCKICRRTFTDSSIIRRHLILVHKINKDSNSWREDIICKIGPTKFRVEKIDEAKQEVCEQSEDEVIEALPSFHTQIVEHSYSVKDDLDALGNGDSLSGHMQADNNHHHIQLESCHSNNLLLPPLPSTTLPQVIDYSDRNTNSVNSMQSSHGMIADDRQNNMVEDQQAAVPTSSPTVWSIPLHGRDQNIQNHHHPHHNPTTTHHQPENQPQIDIGSLDPRDYPHLHRSATPQYLPIQDVDNQMRCNSVNYAPDIRHHEVPSDPNHPSTSQTQWPSIYAYYSQLASQFGMNLNEYPPSSGYGMHPQGSPQQQQQPQQQ</sequence>
<evidence type="ECO:0000256" key="3">
    <source>
        <dbReference type="ARBA" id="ARBA00022737"/>
    </source>
</evidence>
<dbReference type="PROSITE" id="PS50157">
    <property type="entry name" value="ZINC_FINGER_C2H2_2"/>
    <property type="match status" value="8"/>
</dbReference>
<keyword evidence="11" id="KW-1185">Reference proteome</keyword>
<feature type="domain" description="C2H2-type" evidence="9">
    <location>
        <begin position="481"/>
        <end position="508"/>
    </location>
</feature>
<feature type="region of interest" description="Disordered" evidence="8">
    <location>
        <begin position="778"/>
        <end position="819"/>
    </location>
</feature>
<dbReference type="FunFam" id="3.30.160.60:FF:001397">
    <property type="entry name" value="Datilografo, isoform A"/>
    <property type="match status" value="1"/>
</dbReference>
<evidence type="ECO:0000256" key="7">
    <source>
        <dbReference type="PROSITE-ProRule" id="PRU00042"/>
    </source>
</evidence>
<name>A0AAN8G5R9_PATCE</name>
<dbReference type="Pfam" id="PF00096">
    <property type="entry name" value="zf-C2H2"/>
    <property type="match status" value="4"/>
</dbReference>
<evidence type="ECO:0000259" key="9">
    <source>
        <dbReference type="PROSITE" id="PS50157"/>
    </source>
</evidence>
<evidence type="ECO:0000313" key="10">
    <source>
        <dbReference type="EMBL" id="KAK6168368.1"/>
    </source>
</evidence>
<dbReference type="Gene3D" id="3.30.160.60">
    <property type="entry name" value="Classic Zinc Finger"/>
    <property type="match status" value="7"/>
</dbReference>
<dbReference type="Pfam" id="PF13912">
    <property type="entry name" value="zf-C2H2_6"/>
    <property type="match status" value="2"/>
</dbReference>
<dbReference type="SMART" id="SM00384">
    <property type="entry name" value="AT_hook"/>
    <property type="match status" value="2"/>
</dbReference>
<feature type="compositionally biased region" description="Basic and acidic residues" evidence="8">
    <location>
        <begin position="295"/>
        <end position="305"/>
    </location>
</feature>
<feature type="domain" description="C2H2-type" evidence="9">
    <location>
        <begin position="420"/>
        <end position="447"/>
    </location>
</feature>
<accession>A0AAN8G5R9</accession>